<feature type="domain" description="ABM" evidence="1">
    <location>
        <begin position="4"/>
        <end position="93"/>
    </location>
</feature>
<reference evidence="2" key="1">
    <citation type="submission" date="2024-07" db="EMBL/GenBank/DDBJ databases">
        <title>Genome Analysis of a Potential Novel Vibrio Species Secreting pH- and Thermo-stable Alginate Lyase and its Application in Producing Alginate Oligosaccharides.</title>
        <authorList>
            <person name="Huang H."/>
            <person name="Bao K."/>
        </authorList>
    </citation>
    <scope>NUCLEOTIDE SEQUENCE</scope>
    <source>
        <strain evidence="2">HB236076</strain>
    </source>
</reference>
<dbReference type="RefSeq" id="WP_306100059.1">
    <property type="nucleotide sequence ID" value="NZ_CP162601.1"/>
</dbReference>
<dbReference type="InterPro" id="IPR007138">
    <property type="entry name" value="ABM_dom"/>
</dbReference>
<protein>
    <submittedName>
        <fullName evidence="2">Antibiotic biosynthesis monooxygenase</fullName>
    </submittedName>
</protein>
<organism evidence="2">
    <name type="scientific">Vibrio sp. HB236076</name>
    <dbReference type="NCBI Taxonomy" id="3232307"/>
    <lineage>
        <taxon>Bacteria</taxon>
        <taxon>Pseudomonadati</taxon>
        <taxon>Pseudomonadota</taxon>
        <taxon>Gammaproteobacteria</taxon>
        <taxon>Vibrionales</taxon>
        <taxon>Vibrionaceae</taxon>
        <taxon>Vibrio</taxon>
    </lineage>
</organism>
<keyword evidence="2" id="KW-0503">Monooxygenase</keyword>
<dbReference type="SUPFAM" id="SSF54909">
    <property type="entry name" value="Dimeric alpha+beta barrel"/>
    <property type="match status" value="1"/>
</dbReference>
<dbReference type="AlphaFoldDB" id="A0AB39H6H0"/>
<keyword evidence="2" id="KW-0560">Oxidoreductase</keyword>
<dbReference type="EMBL" id="CP162601">
    <property type="protein sequence ID" value="XDK24011.1"/>
    <property type="molecule type" value="Genomic_DNA"/>
</dbReference>
<dbReference type="GO" id="GO:0004497">
    <property type="term" value="F:monooxygenase activity"/>
    <property type="evidence" value="ECO:0007669"/>
    <property type="project" value="UniProtKB-KW"/>
</dbReference>
<dbReference type="InterPro" id="IPR011008">
    <property type="entry name" value="Dimeric_a/b-barrel"/>
</dbReference>
<proteinExistence type="predicted"/>
<dbReference type="PROSITE" id="PS51725">
    <property type="entry name" value="ABM"/>
    <property type="match status" value="1"/>
</dbReference>
<dbReference type="Pfam" id="PF03992">
    <property type="entry name" value="ABM"/>
    <property type="match status" value="1"/>
</dbReference>
<dbReference type="Gene3D" id="3.30.70.100">
    <property type="match status" value="1"/>
</dbReference>
<name>A0AB39H6H0_9VIBR</name>
<sequence length="93" mass="10801">MGKVVLSGYIEIPDNELEVVKNALVKHIELTRNEKGCLVFDVIQSEIPTRFSVYEEFTDKIAFEHHQTRVSRSDWGKITTNVKRSYTIEEQDT</sequence>
<evidence type="ECO:0000313" key="2">
    <source>
        <dbReference type="EMBL" id="XDK24011.1"/>
    </source>
</evidence>
<evidence type="ECO:0000259" key="1">
    <source>
        <dbReference type="PROSITE" id="PS51725"/>
    </source>
</evidence>
<dbReference type="KEGG" id="vih:AB0763_07125"/>
<gene>
    <name evidence="2" type="ORF">AB0763_07125</name>
</gene>
<accession>A0AB39H6H0</accession>